<dbReference type="EMBL" id="QREG01000008">
    <property type="protein sequence ID" value="RED99457.1"/>
    <property type="molecule type" value="Genomic_DNA"/>
</dbReference>
<gene>
    <name evidence="1" type="ORF">C7460_10873</name>
</gene>
<protein>
    <submittedName>
        <fullName evidence="1">Uncharacterized protein</fullName>
    </submittedName>
</protein>
<evidence type="ECO:0000313" key="1">
    <source>
        <dbReference type="EMBL" id="RED99457.1"/>
    </source>
</evidence>
<keyword evidence="2" id="KW-1185">Reference proteome</keyword>
<name>A0A3D9L2U0_MARFU</name>
<proteinExistence type="predicted"/>
<sequence>MSSKSKRFIRNLAILIVVLVATAYVASGEHMELIAKL</sequence>
<dbReference type="Proteomes" id="UP000256779">
    <property type="component" value="Unassembled WGS sequence"/>
</dbReference>
<comment type="caution">
    <text evidence="1">The sequence shown here is derived from an EMBL/GenBank/DDBJ whole genome shotgun (WGS) entry which is preliminary data.</text>
</comment>
<organism evidence="1 2">
    <name type="scientific">Marinoscillum furvescens DSM 4134</name>
    <dbReference type="NCBI Taxonomy" id="1122208"/>
    <lineage>
        <taxon>Bacteria</taxon>
        <taxon>Pseudomonadati</taxon>
        <taxon>Bacteroidota</taxon>
        <taxon>Cytophagia</taxon>
        <taxon>Cytophagales</taxon>
        <taxon>Reichenbachiellaceae</taxon>
        <taxon>Marinoscillum</taxon>
    </lineage>
</organism>
<accession>A0A3D9L2U0</accession>
<reference evidence="1 2" key="1">
    <citation type="submission" date="2018-07" db="EMBL/GenBank/DDBJ databases">
        <title>Genomic Encyclopedia of Type Strains, Phase IV (KMG-IV): sequencing the most valuable type-strain genomes for metagenomic binning, comparative biology and taxonomic classification.</title>
        <authorList>
            <person name="Goeker M."/>
        </authorList>
    </citation>
    <scope>NUCLEOTIDE SEQUENCE [LARGE SCALE GENOMIC DNA]</scope>
    <source>
        <strain evidence="1 2">DSM 4134</strain>
    </source>
</reference>
<evidence type="ECO:0000313" key="2">
    <source>
        <dbReference type="Proteomes" id="UP000256779"/>
    </source>
</evidence>
<dbReference type="AlphaFoldDB" id="A0A3D9L2U0"/>